<dbReference type="Proteomes" id="UP000095009">
    <property type="component" value="Unassembled WGS sequence"/>
</dbReference>
<dbReference type="STRING" id="857566.A0A1E3PN95"/>
<dbReference type="EMBL" id="KV454407">
    <property type="protein sequence ID" value="ODQ66901.1"/>
    <property type="molecule type" value="Genomic_DNA"/>
</dbReference>
<dbReference type="PANTHER" id="PTHR28052">
    <property type="entry name" value="UPF0545 PROTEIN C22ORF39"/>
    <property type="match status" value="1"/>
</dbReference>
<gene>
    <name evidence="2" type="ORF">NADFUDRAFT_14390</name>
</gene>
<dbReference type="InterPro" id="IPR021475">
    <property type="entry name" value="Pants/Emi1-like"/>
</dbReference>
<feature type="region of interest" description="Disordered" evidence="1">
    <location>
        <begin position="74"/>
        <end position="96"/>
    </location>
</feature>
<proteinExistence type="predicted"/>
<evidence type="ECO:0000313" key="2">
    <source>
        <dbReference type="EMBL" id="ODQ66901.1"/>
    </source>
</evidence>
<feature type="non-terminal residue" evidence="2">
    <location>
        <position position="1"/>
    </location>
</feature>
<keyword evidence="3" id="KW-1185">Reference proteome</keyword>
<feature type="non-terminal residue" evidence="2">
    <location>
        <position position="96"/>
    </location>
</feature>
<organism evidence="2 3">
    <name type="scientific">Nadsonia fulvescens var. elongata DSM 6958</name>
    <dbReference type="NCBI Taxonomy" id="857566"/>
    <lineage>
        <taxon>Eukaryota</taxon>
        <taxon>Fungi</taxon>
        <taxon>Dikarya</taxon>
        <taxon>Ascomycota</taxon>
        <taxon>Saccharomycotina</taxon>
        <taxon>Dipodascomycetes</taxon>
        <taxon>Dipodascales</taxon>
        <taxon>Dipodascales incertae sedis</taxon>
        <taxon>Nadsonia</taxon>
    </lineage>
</organism>
<name>A0A1E3PN95_9ASCO</name>
<dbReference type="AlphaFoldDB" id="A0A1E3PN95"/>
<accession>A0A1E3PN95</accession>
<dbReference type="OrthoDB" id="2017405at2759"/>
<protein>
    <recommendedName>
        <fullName evidence="4">Early meiotic induction protein 1</fullName>
    </recommendedName>
</protein>
<dbReference type="Pfam" id="PF11326">
    <property type="entry name" value="PANTS-like"/>
    <property type="match status" value="1"/>
</dbReference>
<dbReference type="PANTHER" id="PTHR28052:SF1">
    <property type="entry name" value="UPF0545 PROTEIN C22ORF39"/>
    <property type="match status" value="1"/>
</dbReference>
<evidence type="ECO:0000313" key="3">
    <source>
        <dbReference type="Proteomes" id="UP000095009"/>
    </source>
</evidence>
<reference evidence="2 3" key="1">
    <citation type="journal article" date="2016" name="Proc. Natl. Acad. Sci. U.S.A.">
        <title>Comparative genomics of biotechnologically important yeasts.</title>
        <authorList>
            <person name="Riley R."/>
            <person name="Haridas S."/>
            <person name="Wolfe K.H."/>
            <person name="Lopes M.R."/>
            <person name="Hittinger C.T."/>
            <person name="Goeker M."/>
            <person name="Salamov A.A."/>
            <person name="Wisecaver J.H."/>
            <person name="Long T.M."/>
            <person name="Calvey C.H."/>
            <person name="Aerts A.L."/>
            <person name="Barry K.W."/>
            <person name="Choi C."/>
            <person name="Clum A."/>
            <person name="Coughlan A.Y."/>
            <person name="Deshpande S."/>
            <person name="Douglass A.P."/>
            <person name="Hanson S.J."/>
            <person name="Klenk H.-P."/>
            <person name="LaButti K.M."/>
            <person name="Lapidus A."/>
            <person name="Lindquist E.A."/>
            <person name="Lipzen A.M."/>
            <person name="Meier-Kolthoff J.P."/>
            <person name="Ohm R.A."/>
            <person name="Otillar R.P."/>
            <person name="Pangilinan J.L."/>
            <person name="Peng Y."/>
            <person name="Rokas A."/>
            <person name="Rosa C.A."/>
            <person name="Scheuner C."/>
            <person name="Sibirny A.A."/>
            <person name="Slot J.C."/>
            <person name="Stielow J.B."/>
            <person name="Sun H."/>
            <person name="Kurtzman C.P."/>
            <person name="Blackwell M."/>
            <person name="Grigoriev I.V."/>
            <person name="Jeffries T.W."/>
        </authorList>
    </citation>
    <scope>NUCLEOTIDE SEQUENCE [LARGE SCALE GENOMIC DNA]</scope>
    <source>
        <strain evidence="2 3">DSM 6958</strain>
    </source>
</reference>
<evidence type="ECO:0008006" key="4">
    <source>
        <dbReference type="Google" id="ProtNLM"/>
    </source>
</evidence>
<evidence type="ECO:0000256" key="1">
    <source>
        <dbReference type="SAM" id="MobiDB-lite"/>
    </source>
</evidence>
<sequence>SQYPVEMSCYRAFEELIGCYSIGGQFRHAWRYGGLGLCEDKQDRWTFCIKQSFSSEAEKARQVQNWYKQKLARDMATKGSSESVWASRSEPLHKPF</sequence>